<dbReference type="RefSeq" id="WP_170147665.1">
    <property type="nucleotide sequence ID" value="NZ_BOPI01000003.1"/>
</dbReference>
<proteinExistence type="predicted"/>
<dbReference type="AlphaFoldDB" id="A0A1H6UWW5"/>
<accession>A0A1H6UWW5</accession>
<dbReference type="EMBL" id="FNYV01000002">
    <property type="protein sequence ID" value="SEI92452.1"/>
    <property type="molecule type" value="Genomic_DNA"/>
</dbReference>
<gene>
    <name evidence="1" type="ORF">SAMN05443287_102277</name>
</gene>
<sequence>MADRSGAVAPPDAASGAAALPGLDLGRLAAYLDRTAPGLVAEGLATIRRQ</sequence>
<dbReference type="Proteomes" id="UP000198707">
    <property type="component" value="Unassembled WGS sequence"/>
</dbReference>
<name>A0A1H6UWW5_9ACTN</name>
<organism evidence="1 2">
    <name type="scientific">Micromonospora phaseoli</name>
    <dbReference type="NCBI Taxonomy" id="1144548"/>
    <lineage>
        <taxon>Bacteria</taxon>
        <taxon>Bacillati</taxon>
        <taxon>Actinomycetota</taxon>
        <taxon>Actinomycetes</taxon>
        <taxon>Micromonosporales</taxon>
        <taxon>Micromonosporaceae</taxon>
        <taxon>Micromonospora</taxon>
    </lineage>
</organism>
<evidence type="ECO:0000313" key="1">
    <source>
        <dbReference type="EMBL" id="SEI92452.1"/>
    </source>
</evidence>
<evidence type="ECO:0000313" key="2">
    <source>
        <dbReference type="Proteomes" id="UP000198707"/>
    </source>
</evidence>
<protein>
    <submittedName>
        <fullName evidence="1">Uncharacterized protein</fullName>
    </submittedName>
</protein>
<reference evidence="2" key="1">
    <citation type="submission" date="2016-10" db="EMBL/GenBank/DDBJ databases">
        <authorList>
            <person name="Varghese N."/>
            <person name="Submissions S."/>
        </authorList>
    </citation>
    <scope>NUCLEOTIDE SEQUENCE [LARGE SCALE GENOMIC DNA]</scope>
    <source>
        <strain evidence="2">CGMCC 4.7038</strain>
    </source>
</reference>
<keyword evidence="2" id="KW-1185">Reference proteome</keyword>